<evidence type="ECO:0000256" key="1">
    <source>
        <dbReference type="SAM" id="Phobius"/>
    </source>
</evidence>
<gene>
    <name evidence="2" type="ORF">NEMBOFW57_002084</name>
</gene>
<dbReference type="Proteomes" id="UP001197093">
    <property type="component" value="Unassembled WGS sequence"/>
</dbReference>
<dbReference type="InterPro" id="IPR022185">
    <property type="entry name" value="DUF3712"/>
</dbReference>
<organism evidence="2 3">
    <name type="scientific">Staphylotrichum longicolle</name>
    <dbReference type="NCBI Taxonomy" id="669026"/>
    <lineage>
        <taxon>Eukaryota</taxon>
        <taxon>Fungi</taxon>
        <taxon>Dikarya</taxon>
        <taxon>Ascomycota</taxon>
        <taxon>Pezizomycotina</taxon>
        <taxon>Sordariomycetes</taxon>
        <taxon>Sordariomycetidae</taxon>
        <taxon>Sordariales</taxon>
        <taxon>Chaetomiaceae</taxon>
        <taxon>Staphylotrichum</taxon>
    </lineage>
</organism>
<dbReference type="Pfam" id="PF12505">
    <property type="entry name" value="DUF3712"/>
    <property type="match status" value="1"/>
</dbReference>
<keyword evidence="1" id="KW-0472">Membrane</keyword>
<keyword evidence="1" id="KW-1133">Transmembrane helix</keyword>
<keyword evidence="3" id="KW-1185">Reference proteome</keyword>
<keyword evidence="1" id="KW-0812">Transmembrane</keyword>
<dbReference type="PANTHER" id="PTHR35895">
    <property type="entry name" value="CHROMOSOME 16, WHOLE GENOME SHOTGUN SEQUENCE"/>
    <property type="match status" value="1"/>
</dbReference>
<comment type="caution">
    <text evidence="2">The sequence shown here is derived from an EMBL/GenBank/DDBJ whole genome shotgun (WGS) entry which is preliminary data.</text>
</comment>
<protein>
    <submittedName>
        <fullName evidence="2">Uncharacterized protein</fullName>
    </submittedName>
</protein>
<feature type="transmembrane region" description="Helical" evidence="1">
    <location>
        <begin position="32"/>
        <end position="53"/>
    </location>
</feature>
<proteinExistence type="predicted"/>
<evidence type="ECO:0000313" key="2">
    <source>
        <dbReference type="EMBL" id="KAG7292053.1"/>
    </source>
</evidence>
<dbReference type="EMBL" id="JAHCVI010000001">
    <property type="protein sequence ID" value="KAG7292053.1"/>
    <property type="molecule type" value="Genomic_DNA"/>
</dbReference>
<reference evidence="2" key="1">
    <citation type="submission" date="2023-02" db="EMBL/GenBank/DDBJ databases">
        <authorList>
            <person name="Palmer J.M."/>
        </authorList>
    </citation>
    <scope>NUCLEOTIDE SEQUENCE</scope>
    <source>
        <strain evidence="2">FW57</strain>
    </source>
</reference>
<dbReference type="PANTHER" id="PTHR35895:SF1">
    <property type="entry name" value="LIPID-BINDING SERUM GLYCOPROTEIN C-TERMINAL DOMAIN-CONTAINING PROTEIN"/>
    <property type="match status" value="1"/>
</dbReference>
<dbReference type="InterPro" id="IPR046368">
    <property type="entry name" value="Tag1"/>
</dbReference>
<dbReference type="GO" id="GO:0000329">
    <property type="term" value="C:fungal-type vacuole membrane"/>
    <property type="evidence" value="ECO:0007669"/>
    <property type="project" value="InterPro"/>
</dbReference>
<dbReference type="AlphaFoldDB" id="A0AAD4I4C5"/>
<sequence length="351" mass="38083">MADVDKSGVAQMENVSEKPRRRGCLGHCAKFWWAYLIAVIIIVVVVVPVVLLVGVPKIAQQKLDDAELILDGITVTNTQGSSMTMAINSTIKTDGSVHADIDAFQGIMYLEDHQPHTPFAKINFPATTADKLQTVNVTQFLPIDNVEALTTFNTWLLSNETLRVTVFGETNVKVKGISRSYGVTFKKTVTMPGLRHLDGTVVKPDWVGLQPDDKGNNFRATVTIPNHSLVAFELGNVTFHNYLLGKEVGTVYIDNLTLRPGDNVYPMRATIDNGAVIEALGQKPYCENKGVLPFQIRGKTVVNNGQALPYFADALASNNQTVDIPIGAAINASLGVVVPCGGLGHKRALLF</sequence>
<accession>A0AAD4I4C5</accession>
<evidence type="ECO:0000313" key="3">
    <source>
        <dbReference type="Proteomes" id="UP001197093"/>
    </source>
</evidence>
<name>A0AAD4I4C5_9PEZI</name>